<evidence type="ECO:0000313" key="3">
    <source>
        <dbReference type="Proteomes" id="UP001560296"/>
    </source>
</evidence>
<keyword evidence="3" id="KW-1185">Reference proteome</keyword>
<evidence type="ECO:0000259" key="1">
    <source>
        <dbReference type="PROSITE" id="PS50801"/>
    </source>
</evidence>
<reference evidence="2 3" key="1">
    <citation type="submission" date="2024-07" db="EMBL/GenBank/DDBJ databases">
        <authorList>
            <person name="Li M."/>
        </authorList>
    </citation>
    <scope>NUCLEOTIDE SEQUENCE [LARGE SCALE GENOMIC DNA]</scope>
    <source>
        <strain evidence="2 3">25A3E</strain>
    </source>
</reference>
<evidence type="ECO:0000313" key="2">
    <source>
        <dbReference type="EMBL" id="MEX6502380.1"/>
    </source>
</evidence>
<dbReference type="RefSeq" id="WP_369287349.1">
    <property type="nucleotide sequence ID" value="NZ_JBFTEG010000006.1"/>
</dbReference>
<organism evidence="2 3">
    <name type="scientific">Pseudomonas zhanjiangensis</name>
    <dbReference type="NCBI Taxonomy" id="3239015"/>
    <lineage>
        <taxon>Bacteria</taxon>
        <taxon>Pseudomonadati</taxon>
        <taxon>Pseudomonadota</taxon>
        <taxon>Gammaproteobacteria</taxon>
        <taxon>Pseudomonadales</taxon>
        <taxon>Pseudomonadaceae</taxon>
        <taxon>Pseudomonas</taxon>
    </lineage>
</organism>
<sequence length="102" mass="10724">MSQASIAEQAPGVLALTGVLDYRTAPALRERGGRLIASVQAEACVIDCANVEKSSSVGLSLLLAFLRDAAAAGKTLSVRSVPQDMQEIARVCELQDILPLED</sequence>
<protein>
    <submittedName>
        <fullName evidence="2">Lipid asymmetry maintenance protein MlaB</fullName>
    </submittedName>
</protein>
<dbReference type="Gene3D" id="3.30.750.24">
    <property type="entry name" value="STAS domain"/>
    <property type="match status" value="1"/>
</dbReference>
<dbReference type="SUPFAM" id="SSF52091">
    <property type="entry name" value="SpoIIaa-like"/>
    <property type="match status" value="1"/>
</dbReference>
<gene>
    <name evidence="2" type="ORF">AB5S05_09935</name>
</gene>
<dbReference type="Pfam" id="PF13466">
    <property type="entry name" value="STAS_2"/>
    <property type="match status" value="1"/>
</dbReference>
<dbReference type="InterPro" id="IPR002645">
    <property type="entry name" value="STAS_dom"/>
</dbReference>
<dbReference type="InterPro" id="IPR058548">
    <property type="entry name" value="MlaB-like_STAS"/>
</dbReference>
<name>A0ABV3YSV1_9PSED</name>
<feature type="domain" description="STAS" evidence="1">
    <location>
        <begin position="13"/>
        <end position="102"/>
    </location>
</feature>
<dbReference type="EMBL" id="JBFTEG010000006">
    <property type="protein sequence ID" value="MEX6502380.1"/>
    <property type="molecule type" value="Genomic_DNA"/>
</dbReference>
<dbReference type="Proteomes" id="UP001560296">
    <property type="component" value="Unassembled WGS sequence"/>
</dbReference>
<accession>A0ABV3YSV1</accession>
<proteinExistence type="predicted"/>
<dbReference type="InterPro" id="IPR036513">
    <property type="entry name" value="STAS_dom_sf"/>
</dbReference>
<comment type="caution">
    <text evidence="2">The sequence shown here is derived from an EMBL/GenBank/DDBJ whole genome shotgun (WGS) entry which is preliminary data.</text>
</comment>
<dbReference type="PROSITE" id="PS50801">
    <property type="entry name" value="STAS"/>
    <property type="match status" value="1"/>
</dbReference>